<dbReference type="GO" id="GO:0007368">
    <property type="term" value="P:determination of left/right symmetry"/>
    <property type="evidence" value="ECO:0007669"/>
    <property type="project" value="UniProtKB-ARBA"/>
</dbReference>
<evidence type="ECO:0000313" key="7">
    <source>
        <dbReference type="Proteomes" id="UP000015102"/>
    </source>
</evidence>
<dbReference type="GO" id="GO:0007015">
    <property type="term" value="P:actin filament organization"/>
    <property type="evidence" value="ECO:0007669"/>
    <property type="project" value="TreeGrafter"/>
</dbReference>
<keyword evidence="2" id="KW-0067">ATP-binding</keyword>
<name>T1H460_MEGSC</name>
<comment type="similarity">
    <text evidence="4">Belongs to the TRAFAC class myosin-kinesin ATPase superfamily. Myosin family.</text>
</comment>
<evidence type="ECO:0000313" key="6">
    <source>
        <dbReference type="EnsemblMetazoa" id="MESCA011061-PA"/>
    </source>
</evidence>
<keyword evidence="7" id="KW-1185">Reference proteome</keyword>
<proteinExistence type="inferred from homology"/>
<dbReference type="STRING" id="36166.T1H460"/>
<feature type="domain" description="Myosin motor" evidence="5">
    <location>
        <begin position="1"/>
        <end position="161"/>
    </location>
</feature>
<dbReference type="SMART" id="SM00242">
    <property type="entry name" value="MYSc"/>
    <property type="match status" value="1"/>
</dbReference>
<dbReference type="GO" id="GO:0016459">
    <property type="term" value="C:myosin complex"/>
    <property type="evidence" value="ECO:0007669"/>
    <property type="project" value="UniProtKB-KW"/>
</dbReference>
<sequence length="161" mass="18598">MVLKQEQEEYQREGIEWTKIDYFNNKIICDLIEQPHKGIIAITDEACLSVGKVNDEVLIGALDKSLANHAHYSSRQLKPTDKELKHKEDFRITHYAGDVIYSINGFIEKNKDTLYQDFKRMLHKSSDKNLSEMWPEGAQDIKATTKRPLTAGTLFQRSIID</sequence>
<dbReference type="SUPFAM" id="SSF52540">
    <property type="entry name" value="P-loop containing nucleoside triphosphate hydrolases"/>
    <property type="match status" value="1"/>
</dbReference>
<dbReference type="GO" id="GO:0048803">
    <property type="term" value="P:imaginal disc-derived male genitalia morphogenesis"/>
    <property type="evidence" value="ECO:0007669"/>
    <property type="project" value="UniProtKB-ARBA"/>
</dbReference>
<dbReference type="InterPro" id="IPR027417">
    <property type="entry name" value="P-loop_NTPase"/>
</dbReference>
<dbReference type="Gene3D" id="1.20.58.530">
    <property type="match status" value="1"/>
</dbReference>
<evidence type="ECO:0000256" key="3">
    <source>
        <dbReference type="ARBA" id="ARBA00023203"/>
    </source>
</evidence>
<evidence type="ECO:0000256" key="2">
    <source>
        <dbReference type="ARBA" id="ARBA00022840"/>
    </source>
</evidence>
<keyword evidence="1" id="KW-0547">Nucleotide-binding</keyword>
<dbReference type="InterPro" id="IPR001609">
    <property type="entry name" value="Myosin_head_motor_dom-like"/>
</dbReference>
<reference evidence="6" key="2">
    <citation type="submission" date="2015-06" db="UniProtKB">
        <authorList>
            <consortium name="EnsemblMetazoa"/>
        </authorList>
    </citation>
    <scope>IDENTIFICATION</scope>
</reference>
<dbReference type="PROSITE" id="PS51456">
    <property type="entry name" value="MYOSIN_MOTOR"/>
    <property type="match status" value="1"/>
</dbReference>
<dbReference type="GO" id="GO:0030048">
    <property type="term" value="P:actin filament-based movement"/>
    <property type="evidence" value="ECO:0007669"/>
    <property type="project" value="TreeGrafter"/>
</dbReference>
<dbReference type="EMBL" id="CAQQ02159480">
    <property type="status" value="NOT_ANNOTATED_CDS"/>
    <property type="molecule type" value="Genomic_DNA"/>
</dbReference>
<evidence type="ECO:0000256" key="1">
    <source>
        <dbReference type="ARBA" id="ARBA00022741"/>
    </source>
</evidence>
<keyword evidence="3 4" id="KW-0009">Actin-binding</keyword>
<organism evidence="6 7">
    <name type="scientific">Megaselia scalaris</name>
    <name type="common">Humpbacked fly</name>
    <name type="synonym">Phora scalaris</name>
    <dbReference type="NCBI Taxonomy" id="36166"/>
    <lineage>
        <taxon>Eukaryota</taxon>
        <taxon>Metazoa</taxon>
        <taxon>Ecdysozoa</taxon>
        <taxon>Arthropoda</taxon>
        <taxon>Hexapoda</taxon>
        <taxon>Insecta</taxon>
        <taxon>Pterygota</taxon>
        <taxon>Neoptera</taxon>
        <taxon>Endopterygota</taxon>
        <taxon>Diptera</taxon>
        <taxon>Brachycera</taxon>
        <taxon>Muscomorpha</taxon>
        <taxon>Platypezoidea</taxon>
        <taxon>Phoridae</taxon>
        <taxon>Megaseliini</taxon>
        <taxon>Megaselia</taxon>
    </lineage>
</organism>
<dbReference type="Proteomes" id="UP000015102">
    <property type="component" value="Unassembled WGS sequence"/>
</dbReference>
<accession>T1H460</accession>
<dbReference type="Pfam" id="PF00063">
    <property type="entry name" value="Myosin_head"/>
    <property type="match status" value="1"/>
</dbReference>
<keyword evidence="4" id="KW-0505">Motor protein</keyword>
<evidence type="ECO:0000259" key="5">
    <source>
        <dbReference type="PROSITE" id="PS51456"/>
    </source>
</evidence>
<dbReference type="GO" id="GO:0005546">
    <property type="term" value="F:phosphatidylinositol-4,5-bisphosphate binding"/>
    <property type="evidence" value="ECO:0007669"/>
    <property type="project" value="UniProtKB-ARBA"/>
</dbReference>
<comment type="caution">
    <text evidence="4">Lacks conserved residue(s) required for the propagation of feature annotation.</text>
</comment>
<dbReference type="PANTHER" id="PTHR13140:SF713">
    <property type="entry name" value="UNCONVENTIONAL MYOSIN ID"/>
    <property type="match status" value="1"/>
</dbReference>
<dbReference type="EnsemblMetazoa" id="MESCA011061-RA">
    <property type="protein sequence ID" value="MESCA011061-PA"/>
    <property type="gene ID" value="MESCA011061"/>
</dbReference>
<dbReference type="AlphaFoldDB" id="T1H460"/>
<dbReference type="PANTHER" id="PTHR13140">
    <property type="entry name" value="MYOSIN"/>
    <property type="match status" value="1"/>
</dbReference>
<dbReference type="GO" id="GO:0006897">
    <property type="term" value="P:endocytosis"/>
    <property type="evidence" value="ECO:0007669"/>
    <property type="project" value="TreeGrafter"/>
</dbReference>
<evidence type="ECO:0000256" key="4">
    <source>
        <dbReference type="PROSITE-ProRule" id="PRU00782"/>
    </source>
</evidence>
<dbReference type="GO" id="GO:0007498">
    <property type="term" value="P:mesoderm development"/>
    <property type="evidence" value="ECO:0007669"/>
    <property type="project" value="UniProtKB-ARBA"/>
</dbReference>
<dbReference type="OMA" id="LANHAHY"/>
<dbReference type="HOGENOM" id="CLU_1647945_0_0_1"/>
<dbReference type="GO" id="GO:0000146">
    <property type="term" value="F:microfilament motor activity"/>
    <property type="evidence" value="ECO:0007669"/>
    <property type="project" value="TreeGrafter"/>
</dbReference>
<dbReference type="GO" id="GO:0051015">
    <property type="term" value="F:actin filament binding"/>
    <property type="evidence" value="ECO:0007669"/>
    <property type="project" value="TreeGrafter"/>
</dbReference>
<reference evidence="7" key="1">
    <citation type="submission" date="2013-02" db="EMBL/GenBank/DDBJ databases">
        <authorList>
            <person name="Hughes D."/>
        </authorList>
    </citation>
    <scope>NUCLEOTIDE SEQUENCE</scope>
    <source>
        <strain>Durham</strain>
        <strain evidence="7">NC isolate 2 -- Noor lab</strain>
    </source>
</reference>
<dbReference type="GO" id="GO:0005524">
    <property type="term" value="F:ATP binding"/>
    <property type="evidence" value="ECO:0007669"/>
    <property type="project" value="UniProtKB-KW"/>
</dbReference>
<protein>
    <recommendedName>
        <fullName evidence="5">Myosin motor domain-containing protein</fullName>
    </recommendedName>
</protein>
<dbReference type="GO" id="GO:0005938">
    <property type="term" value="C:cell cortex"/>
    <property type="evidence" value="ECO:0007669"/>
    <property type="project" value="UniProtKB-ARBA"/>
</dbReference>
<keyword evidence="4" id="KW-0518">Myosin</keyword>
<dbReference type="GO" id="GO:0005886">
    <property type="term" value="C:plasma membrane"/>
    <property type="evidence" value="ECO:0007669"/>
    <property type="project" value="UniProtKB-SubCell"/>
</dbReference>
<dbReference type="GO" id="GO:0005902">
    <property type="term" value="C:microvillus"/>
    <property type="evidence" value="ECO:0007669"/>
    <property type="project" value="TreeGrafter"/>
</dbReference>